<dbReference type="PATRIC" id="fig|1121865.3.peg.574"/>
<evidence type="ECO:0000313" key="1">
    <source>
        <dbReference type="EMBL" id="EOW84682.1"/>
    </source>
</evidence>
<name>S0KI58_9ENTE</name>
<dbReference type="OrthoDB" id="9796523at2"/>
<protein>
    <recommendedName>
        <fullName evidence="3">Abortive phage resistance protein</fullName>
    </recommendedName>
</protein>
<comment type="caution">
    <text evidence="1">The sequence shown here is derived from an EMBL/GenBank/DDBJ whole genome shotgun (WGS) entry which is preliminary data.</text>
</comment>
<evidence type="ECO:0000313" key="2">
    <source>
        <dbReference type="Proteomes" id="UP000014113"/>
    </source>
</evidence>
<sequence>MPKKIGKRARAERQRLPEPKTYFIASEGTKTEVIYFRKFANMINEKYAGHEELITIPKFEIKGIGSSNFRLISDIEDIIRKEPRIYENVWIIFDMDDIPIDYFDNSISSAEAKGYRVGWSNDSFELWYLLHMEFLQSAIDRKQYTEKLRRYLKINGIDKYEKNDPRVFDLLYPKTKTAIKNAEKLEKKYNPNIPCSKKNPGTTVHKLVKELINLEDEIDKIKKRNKNM</sequence>
<keyword evidence="2" id="KW-1185">Reference proteome</keyword>
<dbReference type="Pfam" id="PF13707">
    <property type="entry name" value="RloB"/>
    <property type="match status" value="1"/>
</dbReference>
<dbReference type="EMBL" id="ASWJ01000004">
    <property type="protein sequence ID" value="EOW84682.1"/>
    <property type="molecule type" value="Genomic_DNA"/>
</dbReference>
<dbReference type="AlphaFoldDB" id="S0KI58"/>
<evidence type="ECO:0008006" key="3">
    <source>
        <dbReference type="Google" id="ProtNLM"/>
    </source>
</evidence>
<dbReference type="STRING" id="1121865.OMW_00580"/>
<organism evidence="1 2">
    <name type="scientific">Enterococcus columbae DSM 7374 = ATCC 51263</name>
    <dbReference type="NCBI Taxonomy" id="1121865"/>
    <lineage>
        <taxon>Bacteria</taxon>
        <taxon>Bacillati</taxon>
        <taxon>Bacillota</taxon>
        <taxon>Bacilli</taxon>
        <taxon>Lactobacillales</taxon>
        <taxon>Enterococcaceae</taxon>
        <taxon>Enterococcus</taxon>
    </lineage>
</organism>
<dbReference type="eggNOG" id="ENOG5032SNM">
    <property type="taxonomic scope" value="Bacteria"/>
</dbReference>
<reference evidence="1 2" key="1">
    <citation type="submission" date="2013-03" db="EMBL/GenBank/DDBJ databases">
        <title>The Genome Sequence of Enterococcus columbae ATCC_51263 (PacBio/Illumina hybrid assembly).</title>
        <authorList>
            <consortium name="The Broad Institute Genomics Platform"/>
            <consortium name="The Broad Institute Genome Sequencing Center for Infectious Disease"/>
            <person name="Earl A."/>
            <person name="Russ C."/>
            <person name="Gilmore M."/>
            <person name="Surin D."/>
            <person name="Walker B."/>
            <person name="Young S."/>
            <person name="Zeng Q."/>
            <person name="Gargeya S."/>
            <person name="Fitzgerald M."/>
            <person name="Haas B."/>
            <person name="Abouelleil A."/>
            <person name="Allen A.W."/>
            <person name="Alvarado L."/>
            <person name="Arachchi H.M."/>
            <person name="Berlin A.M."/>
            <person name="Chapman S.B."/>
            <person name="Gainer-Dewar J."/>
            <person name="Goldberg J."/>
            <person name="Griggs A."/>
            <person name="Gujja S."/>
            <person name="Hansen M."/>
            <person name="Howarth C."/>
            <person name="Imamovic A."/>
            <person name="Ireland A."/>
            <person name="Larimer J."/>
            <person name="McCowan C."/>
            <person name="Murphy C."/>
            <person name="Pearson M."/>
            <person name="Poon T.W."/>
            <person name="Priest M."/>
            <person name="Roberts A."/>
            <person name="Saif S."/>
            <person name="Shea T."/>
            <person name="Sisk P."/>
            <person name="Sykes S."/>
            <person name="Wortman J."/>
            <person name="Nusbaum C."/>
            <person name="Birren B."/>
        </authorList>
    </citation>
    <scope>NUCLEOTIDE SEQUENCE [LARGE SCALE GENOMIC DNA]</scope>
    <source>
        <strain evidence="1 2">ATCC 51263</strain>
    </source>
</reference>
<dbReference type="RefSeq" id="WP_016182743.1">
    <property type="nucleotide sequence ID" value="NZ_JXKI01000034.1"/>
</dbReference>
<accession>S0KI58</accession>
<dbReference type="InterPro" id="IPR025591">
    <property type="entry name" value="RloB"/>
</dbReference>
<dbReference type="Proteomes" id="UP000014113">
    <property type="component" value="Unassembled WGS sequence"/>
</dbReference>
<gene>
    <name evidence="1" type="ORF">I568_01178</name>
</gene>
<proteinExistence type="predicted"/>